<dbReference type="InterPro" id="IPR054787">
    <property type="entry name" value="TrlF_ATPase"/>
</dbReference>
<dbReference type="Gene3D" id="3.40.50.300">
    <property type="entry name" value="P-loop containing nucleotide triphosphate hydrolases"/>
    <property type="match status" value="2"/>
</dbReference>
<dbReference type="PANTHER" id="PTHR32182:SF0">
    <property type="entry name" value="DNA REPLICATION AND REPAIR PROTEIN RECF"/>
    <property type="match status" value="1"/>
</dbReference>
<keyword evidence="2" id="KW-1185">Reference proteome</keyword>
<dbReference type="InterPro" id="IPR016195">
    <property type="entry name" value="Pol/histidinol_Pase-like"/>
</dbReference>
<sequence length="881" mass="99862">MVFCDINNLQLDHAKWIRADFHLHTRADKEFKYSGEENSFVAAYVDALEQAGIRLGVITNHNKFDFNEFKALRKAARKKNIALLPGVELSVNDGANGIHTLVVFSDEWITGGHDYINQFLNVAFQGKVPAQYEQENGRSSLSLIETIKKLESYDKDFFLVFAHVEDPSGLWKELDGGRIQELGANESFRKYTLGFQKVKTYNKQEAGIVDQYKVKQWLKDWYPAEVQGSDPKKIEEIGRGKHSYIKLGELSFPALKFALSLPHSRVAAEPEKHQGSYITSVKFEGGILSGKEISFSPELNTLIGIRGSGKSSILEAIRYALNIPWGDKAQDTKYKEGLIKHLLGSGGKVTLTAKDIYGQDFQISRILGESPNVYVQGKLQPGISIKETIIRQPIYFGQKDLSSTGEGFEADLVEKLTGEKLFSIRAAIQEQIAVVESAAKRWVDYSNTAEQKQEYKQQLLDANFRLERFEQLGVAEKLQKRLSFQQDANALAALQEKAENFAISLTSVLAEHEDSLRNAKSHVSKENAEFFNECFQLFDKLINKLDALKTIESEAHSVSASLKTKQESFGQLRNSLQEEFAQIERQLATELKENDGVTIQASDFLTLQQKKSMAEQMLAVLEKQDSQKDTLYNSLLVELDKLNQLWLQEFQAIKQELDKVNQGSNSLQIEASFKANKEAAVQFIQQLFRGSNLRESTFIKLLEEKQDFAELLRDLPQALEQLAGSKEVFTRYFMENLSTLLVWQVPNVFSIKYRGKELSQHSLGQRASALLLYVLSQNQHDVVLIDQPEDDLDNQTIYEDVIKLLHEMKINTQFIFATHNANFPVLGDAEQVIACTYENDHISVNYGSVDAALIQNAIINIMEGGQEAFNRRKEVYRLWKP</sequence>
<dbReference type="RefSeq" id="WP_345370129.1">
    <property type="nucleotide sequence ID" value="NZ_BAABKD010000008.1"/>
</dbReference>
<protein>
    <recommendedName>
        <fullName evidence="3">Histidinol-phosphatase</fullName>
    </recommendedName>
</protein>
<dbReference type="PANTHER" id="PTHR32182">
    <property type="entry name" value="DNA REPLICATION AND REPAIR PROTEIN RECF"/>
    <property type="match status" value="1"/>
</dbReference>
<evidence type="ECO:0000313" key="1">
    <source>
        <dbReference type="EMBL" id="GAA5088559.1"/>
    </source>
</evidence>
<reference evidence="2" key="1">
    <citation type="journal article" date="2019" name="Int. J. Syst. Evol. Microbiol.">
        <title>The Global Catalogue of Microorganisms (GCM) 10K type strain sequencing project: providing services to taxonomists for standard genome sequencing and annotation.</title>
        <authorList>
            <consortium name="The Broad Institute Genomics Platform"/>
            <consortium name="The Broad Institute Genome Sequencing Center for Infectious Disease"/>
            <person name="Wu L."/>
            <person name="Ma J."/>
        </authorList>
    </citation>
    <scope>NUCLEOTIDE SEQUENCE [LARGE SCALE GENOMIC DNA]</scope>
    <source>
        <strain evidence="2">JCM 18423</strain>
    </source>
</reference>
<evidence type="ECO:0000313" key="2">
    <source>
        <dbReference type="Proteomes" id="UP001500227"/>
    </source>
</evidence>
<dbReference type="SUPFAM" id="SSF89550">
    <property type="entry name" value="PHP domain-like"/>
    <property type="match status" value="1"/>
</dbReference>
<evidence type="ECO:0008006" key="3">
    <source>
        <dbReference type="Google" id="ProtNLM"/>
    </source>
</evidence>
<comment type="caution">
    <text evidence="1">The sequence shown here is derived from an EMBL/GenBank/DDBJ whole genome shotgun (WGS) entry which is preliminary data.</text>
</comment>
<accession>A0ABP9M2B6</accession>
<dbReference type="InterPro" id="IPR027417">
    <property type="entry name" value="P-loop_NTPase"/>
</dbReference>
<dbReference type="Gene3D" id="3.20.20.140">
    <property type="entry name" value="Metal-dependent hydrolases"/>
    <property type="match status" value="1"/>
</dbReference>
<dbReference type="Proteomes" id="UP001500227">
    <property type="component" value="Unassembled WGS sequence"/>
</dbReference>
<dbReference type="NCBIfam" id="NF045780">
    <property type="entry name" value="TrlF_fam_ATP"/>
    <property type="match status" value="1"/>
</dbReference>
<dbReference type="SUPFAM" id="SSF52540">
    <property type="entry name" value="P-loop containing nucleoside triphosphate hydrolases"/>
    <property type="match status" value="1"/>
</dbReference>
<dbReference type="EMBL" id="BAABKD010000008">
    <property type="protein sequence ID" value="GAA5088559.1"/>
    <property type="molecule type" value="Genomic_DNA"/>
</dbReference>
<gene>
    <name evidence="1" type="ORF">GCM10023337_10270</name>
</gene>
<organism evidence="1 2">
    <name type="scientific">Paenalcaligenes hermetiae</name>
    <dbReference type="NCBI Taxonomy" id="1157987"/>
    <lineage>
        <taxon>Bacteria</taxon>
        <taxon>Pseudomonadati</taxon>
        <taxon>Pseudomonadota</taxon>
        <taxon>Betaproteobacteria</taxon>
        <taxon>Burkholderiales</taxon>
        <taxon>Alcaligenaceae</taxon>
        <taxon>Paenalcaligenes</taxon>
    </lineage>
</organism>
<proteinExistence type="predicted"/>
<name>A0ABP9M2B6_9BURK</name>